<sequence>MERKFKSKNTAQQVQLNEHLMFRHGDSDDDEEFEETNQKHIGWRSSQASQLSALQQLYLKGISMKRNQNFNKIRTQNLTSLMFHNPKPKWDLIILPDPTKYRILEYIL</sequence>
<dbReference type="AlphaFoldDB" id="A0A078B4Y0"/>
<organism evidence="1 2">
    <name type="scientific">Stylonychia lemnae</name>
    <name type="common">Ciliate</name>
    <dbReference type="NCBI Taxonomy" id="5949"/>
    <lineage>
        <taxon>Eukaryota</taxon>
        <taxon>Sar</taxon>
        <taxon>Alveolata</taxon>
        <taxon>Ciliophora</taxon>
        <taxon>Intramacronucleata</taxon>
        <taxon>Spirotrichea</taxon>
        <taxon>Stichotrichia</taxon>
        <taxon>Sporadotrichida</taxon>
        <taxon>Oxytrichidae</taxon>
        <taxon>Stylonychinae</taxon>
        <taxon>Stylonychia</taxon>
    </lineage>
</organism>
<evidence type="ECO:0000313" key="1">
    <source>
        <dbReference type="EMBL" id="CDW89585.1"/>
    </source>
</evidence>
<reference evidence="1 2" key="1">
    <citation type="submission" date="2014-06" db="EMBL/GenBank/DDBJ databases">
        <authorList>
            <person name="Swart Estienne"/>
        </authorList>
    </citation>
    <scope>NUCLEOTIDE SEQUENCE [LARGE SCALE GENOMIC DNA]</scope>
    <source>
        <strain evidence="1 2">130c</strain>
    </source>
</reference>
<protein>
    <submittedName>
        <fullName evidence="1">Uncharacterized protein</fullName>
    </submittedName>
</protein>
<dbReference type="Proteomes" id="UP000039865">
    <property type="component" value="Unassembled WGS sequence"/>
</dbReference>
<proteinExistence type="predicted"/>
<accession>A0A078B4Y0</accession>
<name>A0A078B4Y0_STYLE</name>
<gene>
    <name evidence="1" type="primary">Contig4123.g4411</name>
    <name evidence="1" type="ORF">STYLEM_18719</name>
</gene>
<keyword evidence="2" id="KW-1185">Reference proteome</keyword>
<dbReference type="InParanoid" id="A0A078B4Y0"/>
<dbReference type="EMBL" id="CCKQ01017687">
    <property type="protein sequence ID" value="CDW89585.1"/>
    <property type="molecule type" value="Genomic_DNA"/>
</dbReference>
<evidence type="ECO:0000313" key="2">
    <source>
        <dbReference type="Proteomes" id="UP000039865"/>
    </source>
</evidence>